<keyword evidence="3" id="KW-1185">Reference proteome</keyword>
<organism evidence="2 3">
    <name type="scientific">Rhizoclosmatium globosum</name>
    <dbReference type="NCBI Taxonomy" id="329046"/>
    <lineage>
        <taxon>Eukaryota</taxon>
        <taxon>Fungi</taxon>
        <taxon>Fungi incertae sedis</taxon>
        <taxon>Chytridiomycota</taxon>
        <taxon>Chytridiomycota incertae sedis</taxon>
        <taxon>Chytridiomycetes</taxon>
        <taxon>Chytridiales</taxon>
        <taxon>Chytriomycetaceae</taxon>
        <taxon>Rhizoclosmatium</taxon>
    </lineage>
</organism>
<evidence type="ECO:0000313" key="3">
    <source>
        <dbReference type="Proteomes" id="UP000193642"/>
    </source>
</evidence>
<feature type="compositionally biased region" description="Low complexity" evidence="1">
    <location>
        <begin position="121"/>
        <end position="150"/>
    </location>
</feature>
<feature type="region of interest" description="Disordered" evidence="1">
    <location>
        <begin position="64"/>
        <end position="150"/>
    </location>
</feature>
<evidence type="ECO:0000256" key="1">
    <source>
        <dbReference type="SAM" id="MobiDB-lite"/>
    </source>
</evidence>
<feature type="compositionally biased region" description="Basic residues" evidence="1">
    <location>
        <begin position="293"/>
        <end position="302"/>
    </location>
</feature>
<feature type="compositionally biased region" description="Low complexity" evidence="1">
    <location>
        <begin position="254"/>
        <end position="286"/>
    </location>
</feature>
<feature type="region of interest" description="Disordered" evidence="1">
    <location>
        <begin position="319"/>
        <end position="355"/>
    </location>
</feature>
<reference evidence="2 3" key="1">
    <citation type="submission" date="2016-07" db="EMBL/GenBank/DDBJ databases">
        <title>Pervasive Adenine N6-methylation of Active Genes in Fungi.</title>
        <authorList>
            <consortium name="DOE Joint Genome Institute"/>
            <person name="Mondo S.J."/>
            <person name="Dannebaum R.O."/>
            <person name="Kuo R.C."/>
            <person name="Labutti K."/>
            <person name="Haridas S."/>
            <person name="Kuo A."/>
            <person name="Salamov A."/>
            <person name="Ahrendt S.R."/>
            <person name="Lipzen A."/>
            <person name="Sullivan W."/>
            <person name="Andreopoulos W.B."/>
            <person name="Clum A."/>
            <person name="Lindquist E."/>
            <person name="Daum C."/>
            <person name="Ramamoorthy G.K."/>
            <person name="Gryganskyi A."/>
            <person name="Culley D."/>
            <person name="Magnuson J.K."/>
            <person name="James T.Y."/>
            <person name="O'Malley M.A."/>
            <person name="Stajich J.E."/>
            <person name="Spatafora J.W."/>
            <person name="Visel A."/>
            <person name="Grigoriev I.V."/>
        </authorList>
    </citation>
    <scope>NUCLEOTIDE SEQUENCE [LARGE SCALE GENOMIC DNA]</scope>
    <source>
        <strain evidence="2 3">JEL800</strain>
    </source>
</reference>
<feature type="compositionally biased region" description="Basic residues" evidence="1">
    <location>
        <begin position="1300"/>
        <end position="1309"/>
    </location>
</feature>
<feature type="region of interest" description="Disordered" evidence="1">
    <location>
        <begin position="1288"/>
        <end position="1309"/>
    </location>
</feature>
<accession>A0A1Y2BYQ8</accession>
<feature type="compositionally biased region" description="Pro residues" evidence="1">
    <location>
        <begin position="101"/>
        <end position="120"/>
    </location>
</feature>
<sequence length="1309" mass="145405">MSAGYSEGPAFPEADAFPIDHQLNPPGNPNWIDTSRWEENGVHLSIARPDKYRMMLAQHIRARRENREDQITSIGPGEGAIPLHLSTHPGTRRHDLGAFHPRPPAPLPPLPPPLPPPPPRTTRQTPSRAASATAATTTATSPSAASSSTATSAVTAAVSTKKKAGPALPPPLCVTCQQPCTTENKATMCILSNHGVHVADSCSVAHKSGRACKRCKENHTEAPGTVGKNGQKYKLVGSKHFVPRKTTIAAELASPTTTTNVPTSSTTTSIPPETSSPQTPTTSNSTVASTSKPKGKQGPRVKRAVELVIQDGVVIDAVEPPAKTSRSTTGRTLVGPARREAPLGPNDWPVPMPPDFKRESPMVAFRKKEDRENAGELMYKLWDYIKEKVVRVQADGRVVDDLEAQMHFNVIPAAFRGDKCVEELAIAYVDGWAPLFRNDFAKREGVFCQLKNLACVASNENMSSMISHIRYYGYYCDMVGDILRERATAGEDVAEMLATYRYCPSTLAISLFLDRLFKTPSQAAEFDGDIGKKSAVIKSAHNSMAFIARILRPLNTHIDSEEYGCGGRGSDKCSRHARTHTSANEHKALTVKKKQSYNPHGGLTARLNELLDYNNILDMLRFLFVADRVHGRAGWTAIRFMIAELNSGGRSSDLTSIDLSKVGLMKLVCDSSKALVPEHLTLPSAPLPEQNGDILYGSNLMITGSKTSEKLAKEGKLDSRYFQIPETQHPLMCQIFMTMLEMAMEFHGYLETQEQKRARLPFHHGIAGLMKMYFFAVSDWESEPAYHTFRDQIVKVLFEFGMKLEGQAGHIFRSLWSERGRRMGIDQDKLESLWNFSGMEKHVMDIYYAFSQHPEIVKFQGWHDPKAKSIPIHRKTPIPTSLSSLLFDGLVVEFRVSMDDPEKRKAMCTWFNEELQQEMYSEDSMWAVLGWWEYGVDAFFYGLAFLRVFEKDLVPWAPDKETGVVVSPVWELLPVAFQSDNFRNVCVIVERQEILALELRKETPFKIDRTLAEDCADVGRALAKFLPNLLLESQTELKQAQKDTSNQINEMSEKIDSLHKLILASTGASNSAALSPALVSATVVVAAAAEPAPVENIAVPVNEAAAEIDVMIPGDAAVNDSDFVEILEWGLLTVKYRKAYDPESLPESDVNVPVCTLAAFGETADLDRLRLVYTTAVNYFPTMNRRHHLVWRHKTTNPGIVQWYTRYTNVVAHVYCAMEVLREGGKAVTVLDGITAVYNNKEKFWVKDKTTGNYLKFSLTVVGKAPCEIEKPDLGFDVVDEEVKSRKKAAADAKRAEDRKKRREIARMI</sequence>
<feature type="region of interest" description="Disordered" evidence="1">
    <location>
        <begin position="252"/>
        <end position="302"/>
    </location>
</feature>
<feature type="compositionally biased region" description="Basic and acidic residues" evidence="1">
    <location>
        <begin position="1288"/>
        <end position="1299"/>
    </location>
</feature>
<proteinExistence type="predicted"/>
<protein>
    <submittedName>
        <fullName evidence="2">Uncharacterized protein</fullName>
    </submittedName>
</protein>
<dbReference type="EMBL" id="MCGO01000037">
    <property type="protein sequence ID" value="ORY39866.1"/>
    <property type="molecule type" value="Genomic_DNA"/>
</dbReference>
<name>A0A1Y2BYQ8_9FUNG</name>
<dbReference type="OrthoDB" id="2118984at2759"/>
<gene>
    <name evidence="2" type="ORF">BCR33DRAFT_768272</name>
</gene>
<evidence type="ECO:0000313" key="2">
    <source>
        <dbReference type="EMBL" id="ORY39866.1"/>
    </source>
</evidence>
<comment type="caution">
    <text evidence="2">The sequence shown here is derived from an EMBL/GenBank/DDBJ whole genome shotgun (WGS) entry which is preliminary data.</text>
</comment>
<dbReference type="Proteomes" id="UP000193642">
    <property type="component" value="Unassembled WGS sequence"/>
</dbReference>